<keyword evidence="1" id="KW-0732">Signal</keyword>
<dbReference type="OrthoDB" id="7631035at2"/>
<proteinExistence type="predicted"/>
<organism evidence="2 3">
    <name type="scientific">Litoreibacter janthinus</name>
    <dbReference type="NCBI Taxonomy" id="670154"/>
    <lineage>
        <taxon>Bacteria</taxon>
        <taxon>Pseudomonadati</taxon>
        <taxon>Pseudomonadota</taxon>
        <taxon>Alphaproteobacteria</taxon>
        <taxon>Rhodobacterales</taxon>
        <taxon>Roseobacteraceae</taxon>
        <taxon>Litoreibacter</taxon>
    </lineage>
</organism>
<gene>
    <name evidence="2" type="ORF">SAMN04488002_1624</name>
</gene>
<feature type="signal peptide" evidence="1">
    <location>
        <begin position="1"/>
        <end position="23"/>
    </location>
</feature>
<evidence type="ECO:0000256" key="1">
    <source>
        <dbReference type="SAM" id="SignalP"/>
    </source>
</evidence>
<dbReference type="EMBL" id="FOYO01000001">
    <property type="protein sequence ID" value="SFR42717.1"/>
    <property type="molecule type" value="Genomic_DNA"/>
</dbReference>
<dbReference type="STRING" id="670154.SAMN04488002_1624"/>
<feature type="chain" id="PRO_5011550404" evidence="1">
    <location>
        <begin position="24"/>
        <end position="286"/>
    </location>
</feature>
<keyword evidence="3" id="KW-1185">Reference proteome</keyword>
<sequence>MNNTLKFASVSLAALMLAAPVMAQSTLVGTKALDDRIDDITADVNEDIARGNDDERFGPNGVAQGFRGSIALTASGASGNTDTGEISGAGRLSYGIGNWNHSAGFAIEYGEANGLKNEEKFFATYEASRYFTPEFYLFGIGRYEYDGFSAPVVAGGAPVAGNATDAFIGFGPGYRVINTEKQAWRVQAGPGVRYTKDFAGVTETEVGFIASSRYYLSLTDTMSLTNDTDILGSSANTVVSNDLGVNFKMTDALSTRVSYRTDYNSNPAAGRKSTDNTVGLSLVLGF</sequence>
<dbReference type="Proteomes" id="UP000199658">
    <property type="component" value="Unassembled WGS sequence"/>
</dbReference>
<reference evidence="3" key="1">
    <citation type="submission" date="2016-10" db="EMBL/GenBank/DDBJ databases">
        <authorList>
            <person name="Varghese N."/>
            <person name="Submissions S."/>
        </authorList>
    </citation>
    <scope>NUCLEOTIDE SEQUENCE [LARGE SCALE GENOMIC DNA]</scope>
    <source>
        <strain evidence="3">DSM 26921</strain>
    </source>
</reference>
<dbReference type="AlphaFoldDB" id="A0A1I6GKY1"/>
<dbReference type="RefSeq" id="WP_090214902.1">
    <property type="nucleotide sequence ID" value="NZ_FOYO01000001.1"/>
</dbReference>
<evidence type="ECO:0000313" key="2">
    <source>
        <dbReference type="EMBL" id="SFR42717.1"/>
    </source>
</evidence>
<dbReference type="Pfam" id="PF04338">
    <property type="entry name" value="DUF481"/>
    <property type="match status" value="1"/>
</dbReference>
<name>A0A1I6GKY1_9RHOB</name>
<dbReference type="InterPro" id="IPR007433">
    <property type="entry name" value="DUF481"/>
</dbReference>
<evidence type="ECO:0000313" key="3">
    <source>
        <dbReference type="Proteomes" id="UP000199658"/>
    </source>
</evidence>
<accession>A0A1I6GKY1</accession>
<protein>
    <submittedName>
        <fullName evidence="2">Putative salt-induced outer membrane protein</fullName>
    </submittedName>
</protein>